<dbReference type="FunFam" id="3.40.50.2000:FF:000003">
    <property type="entry name" value="Alpha-1,4 glucan phosphorylase"/>
    <property type="match status" value="1"/>
</dbReference>
<dbReference type="PANTHER" id="PTHR11468">
    <property type="entry name" value="GLYCOGEN PHOSPHORYLASE"/>
    <property type="match status" value="1"/>
</dbReference>
<keyword evidence="5 10" id="KW-0328">Glycosyltransferase</keyword>
<evidence type="ECO:0000256" key="10">
    <source>
        <dbReference type="RuleBase" id="RU000587"/>
    </source>
</evidence>
<dbReference type="SUPFAM" id="SSF53756">
    <property type="entry name" value="UDP-Glycosyltransferase/glycogen phosphorylase"/>
    <property type="match status" value="1"/>
</dbReference>
<evidence type="ECO:0000256" key="3">
    <source>
        <dbReference type="ARBA" id="ARBA00006047"/>
    </source>
</evidence>
<evidence type="ECO:0000313" key="12">
    <source>
        <dbReference type="EMBL" id="GHP09016.1"/>
    </source>
</evidence>
<organism evidence="12 13">
    <name type="scientific">Pycnococcus provasolii</name>
    <dbReference type="NCBI Taxonomy" id="41880"/>
    <lineage>
        <taxon>Eukaryota</taxon>
        <taxon>Viridiplantae</taxon>
        <taxon>Chlorophyta</taxon>
        <taxon>Pseudoscourfieldiophyceae</taxon>
        <taxon>Pseudoscourfieldiales</taxon>
        <taxon>Pycnococcaceae</taxon>
        <taxon>Pycnococcus</taxon>
    </lineage>
</organism>
<evidence type="ECO:0000256" key="2">
    <source>
        <dbReference type="ARBA" id="ARBA00001933"/>
    </source>
</evidence>
<protein>
    <recommendedName>
        <fullName evidence="10">Alpha-1,4 glucan phosphorylase</fullName>
        <ecNumber evidence="10">2.4.1.1</ecNumber>
    </recommendedName>
</protein>
<dbReference type="Pfam" id="PF00343">
    <property type="entry name" value="Phosphorylase"/>
    <property type="match status" value="1"/>
</dbReference>
<evidence type="ECO:0000256" key="6">
    <source>
        <dbReference type="ARBA" id="ARBA00022679"/>
    </source>
</evidence>
<comment type="cofactor">
    <cofactor evidence="2 10">
        <name>pyridoxal 5'-phosphate</name>
        <dbReference type="ChEBI" id="CHEBI:597326"/>
    </cofactor>
</comment>
<evidence type="ECO:0000256" key="8">
    <source>
        <dbReference type="ARBA" id="ARBA00023277"/>
    </source>
</evidence>
<evidence type="ECO:0000256" key="5">
    <source>
        <dbReference type="ARBA" id="ARBA00022676"/>
    </source>
</evidence>
<dbReference type="NCBIfam" id="TIGR02093">
    <property type="entry name" value="P_ylase"/>
    <property type="match status" value="1"/>
</dbReference>
<dbReference type="AlphaFoldDB" id="A0A830HNI8"/>
<accession>A0A830HNI8</accession>
<keyword evidence="4" id="KW-0021">Allosteric enzyme</keyword>
<dbReference type="GO" id="GO:0005737">
    <property type="term" value="C:cytoplasm"/>
    <property type="evidence" value="ECO:0007669"/>
    <property type="project" value="TreeGrafter"/>
</dbReference>
<dbReference type="GO" id="GO:0030170">
    <property type="term" value="F:pyridoxal phosphate binding"/>
    <property type="evidence" value="ECO:0007669"/>
    <property type="project" value="InterPro"/>
</dbReference>
<feature type="region of interest" description="Disordered" evidence="11">
    <location>
        <begin position="940"/>
        <end position="964"/>
    </location>
</feature>
<dbReference type="FunFam" id="3.40.50.2000:FF:000807">
    <property type="entry name" value="Alpha-glucan phosphorylase 2, cytosolic"/>
    <property type="match status" value="1"/>
</dbReference>
<dbReference type="EC" id="2.4.1.1" evidence="10"/>
<evidence type="ECO:0000256" key="1">
    <source>
        <dbReference type="ARBA" id="ARBA00001275"/>
    </source>
</evidence>
<dbReference type="InterPro" id="IPR011833">
    <property type="entry name" value="Glycg_phsphrylas"/>
</dbReference>
<keyword evidence="6 10" id="KW-0808">Transferase</keyword>
<name>A0A830HNI8_9CHLO</name>
<dbReference type="PIRSF" id="PIRSF000460">
    <property type="entry name" value="Pprylas_GlgP"/>
    <property type="match status" value="1"/>
</dbReference>
<dbReference type="GO" id="GO:0008184">
    <property type="term" value="F:glycogen phosphorylase activity"/>
    <property type="evidence" value="ECO:0007669"/>
    <property type="project" value="InterPro"/>
</dbReference>
<dbReference type="OrthoDB" id="9215500at2759"/>
<sequence length="964" mass="106556">MISASQHMRPSSHGCRARHSVRTRCVATPSPNPLCSVSASTSTKSAPVSGLLAFTDGSSPALLAGVAVAGAAAGAAISKVIGAQQPVTPLPPAPTPFGLPSAEMMPTDVEHIAGNIGYHAKYSAATTPLEFNTEQAYRAYANSVQERLVERWDATYDHFEREDPKMAYYISMEYLMGRTLSNAVRNIGLQGPYADALEKFGKDFEELEMTEKDAGLGNGGLGRLAACFLDSIATLNLPAWGYGLRYKYGLFKQGTSTEGQFEMPEDWLDSGNPFEVRRDDLTYPIRFFGEVDKVTGEWKGGEEVVAVAYDNPVPGYGTNNTINLRLWSTDPLSTDFDLPPFNAGEHLEAQEKQMKATEICAVLYPGDDSLEGKALRLRQQYLLCSATVQDIVATFKRRQAKKGLKTVNWNQFGKKCTIQMNDTHPTMAAPELIRILMDQEGLNWAQAMAVAKDAVNYTNHTVLPEALEKWPLSLMDAMLPRHMQIIRRIDEEFMATVKPLAGETKADAESRIAVTCIIEEPKPATGTAKAEDGKVRMANLCVIMGKYVNGVAALHTEIVKADVFNDFYKMYPEKFQNKTNGVTPRRWLAWCNPSLSAVITKWLGTDAWIKDLTLIEGLKAYADNKELHAEWRESKLKNKLHLLPYIEKWTGIHIDEEFAKKAMFDVQIKRIHEYKRQLMNIMSVVYKYKQLKAMSKEERAKQTPRFTMIGGKAFATYTQAKRIVRLCIKVSEKVNNDPDMKDVLRVAFVPNYNVTAAELLIPAAELTQQISTAGMEASGTSNMKFMMNGSLTVGTLDGANVEIRECVGPENFFLFGAVTEDVPRLRAERARGEFVPDPRFTETKEYIKSGIFGGDKFEELMGSLEGNEGFGVGDYFIVGHDFPSYLDAQAEADKLYQDQDAWDRASVIQAATSAKFSSDRTIDQYATEIWDISPCPVPGLKDAPAMPSSSTSSASAKPTAGAAA</sequence>
<evidence type="ECO:0000313" key="13">
    <source>
        <dbReference type="Proteomes" id="UP000660262"/>
    </source>
</evidence>
<comment type="similarity">
    <text evidence="3 10">Belongs to the glycogen phosphorylase family.</text>
</comment>
<dbReference type="PROSITE" id="PS00102">
    <property type="entry name" value="PHOSPHORYLASE"/>
    <property type="match status" value="1"/>
</dbReference>
<comment type="caution">
    <text evidence="12">The sequence shown here is derived from an EMBL/GenBank/DDBJ whole genome shotgun (WGS) entry which is preliminary data.</text>
</comment>
<evidence type="ECO:0000256" key="4">
    <source>
        <dbReference type="ARBA" id="ARBA00022533"/>
    </source>
</evidence>
<comment type="catalytic activity">
    <reaction evidence="1 10">
        <text>[(1-&gt;4)-alpha-D-glucosyl](n) + phosphate = [(1-&gt;4)-alpha-D-glucosyl](n-1) + alpha-D-glucose 1-phosphate</text>
        <dbReference type="Rhea" id="RHEA:41732"/>
        <dbReference type="Rhea" id="RHEA-COMP:9584"/>
        <dbReference type="Rhea" id="RHEA-COMP:9586"/>
        <dbReference type="ChEBI" id="CHEBI:15444"/>
        <dbReference type="ChEBI" id="CHEBI:43474"/>
        <dbReference type="ChEBI" id="CHEBI:58601"/>
        <dbReference type="EC" id="2.4.1.1"/>
    </reaction>
</comment>
<evidence type="ECO:0000256" key="7">
    <source>
        <dbReference type="ARBA" id="ARBA00022898"/>
    </source>
</evidence>
<reference evidence="12" key="1">
    <citation type="submission" date="2020-10" db="EMBL/GenBank/DDBJ databases">
        <title>Unveiling of a novel bifunctional photoreceptor, Dualchrome1, isolated from a cosmopolitan green alga.</title>
        <authorList>
            <person name="Suzuki S."/>
            <person name="Kawachi M."/>
        </authorList>
    </citation>
    <scope>NUCLEOTIDE SEQUENCE</scope>
    <source>
        <strain evidence="12">NIES 2893</strain>
    </source>
</reference>
<evidence type="ECO:0000256" key="9">
    <source>
        <dbReference type="PIRSR" id="PIRSR000460-1"/>
    </source>
</evidence>
<dbReference type="Proteomes" id="UP000660262">
    <property type="component" value="Unassembled WGS sequence"/>
</dbReference>
<dbReference type="InterPro" id="IPR035090">
    <property type="entry name" value="Pyridoxal_P_attach_site"/>
</dbReference>
<gene>
    <name evidence="12" type="ORF">PPROV_000775300</name>
</gene>
<feature type="compositionally biased region" description="Low complexity" evidence="11">
    <location>
        <begin position="943"/>
        <end position="964"/>
    </location>
</feature>
<dbReference type="PANTHER" id="PTHR11468:SF4">
    <property type="entry name" value="ALPHA-GLUCAN PHOSPHORYLASE 2, CYTOSOLIC"/>
    <property type="match status" value="1"/>
</dbReference>
<keyword evidence="8 10" id="KW-0119">Carbohydrate metabolism</keyword>
<proteinExistence type="inferred from homology"/>
<keyword evidence="13" id="KW-1185">Reference proteome</keyword>
<evidence type="ECO:0000256" key="11">
    <source>
        <dbReference type="SAM" id="MobiDB-lite"/>
    </source>
</evidence>
<dbReference type="CDD" id="cd04300">
    <property type="entry name" value="GT35_Glycogen_Phosphorylase"/>
    <property type="match status" value="1"/>
</dbReference>
<keyword evidence="7 9" id="KW-0663">Pyridoxal phosphate</keyword>
<dbReference type="GO" id="GO:0005980">
    <property type="term" value="P:glycogen catabolic process"/>
    <property type="evidence" value="ECO:0007669"/>
    <property type="project" value="TreeGrafter"/>
</dbReference>
<dbReference type="EMBL" id="BNJQ01000023">
    <property type="protein sequence ID" value="GHP09016.1"/>
    <property type="molecule type" value="Genomic_DNA"/>
</dbReference>
<dbReference type="Gene3D" id="3.40.50.2000">
    <property type="entry name" value="Glycogen Phosphorylase B"/>
    <property type="match status" value="2"/>
</dbReference>
<feature type="modified residue" description="N6-(pyridoxal phosphate)lysine" evidence="9">
    <location>
        <position position="784"/>
    </location>
</feature>
<dbReference type="InterPro" id="IPR000811">
    <property type="entry name" value="Glyco_trans_35"/>
</dbReference>
<comment type="function">
    <text evidence="10">Allosteric enzyme that catalyzes the rate-limiting step in glycogen catabolism, the phosphorolytic cleavage of glycogen to produce glucose-1-phosphate, and plays a central role in maintaining cellular and organismal glucose homeostasis.</text>
</comment>